<comment type="caution">
    <text evidence="1">The sequence shown here is derived from an EMBL/GenBank/DDBJ whole genome shotgun (WGS) entry which is preliminary data.</text>
</comment>
<dbReference type="SUPFAM" id="SSF51197">
    <property type="entry name" value="Clavaminate synthase-like"/>
    <property type="match status" value="1"/>
</dbReference>
<evidence type="ECO:0000313" key="1">
    <source>
        <dbReference type="EMBL" id="EDP97763.1"/>
    </source>
</evidence>
<dbReference type="AlphaFoldDB" id="A9DMQ6"/>
<dbReference type="Proteomes" id="UP000002945">
    <property type="component" value="Unassembled WGS sequence"/>
</dbReference>
<dbReference type="Gene3D" id="2.60.120.590">
    <property type="entry name" value="Alpha-ketoglutarate-dependent dioxygenase AlkB-like"/>
    <property type="match status" value="1"/>
</dbReference>
<reference evidence="1 2" key="1">
    <citation type="journal article" date="2011" name="J. Bacteriol.">
        <title>Genome sequence of the algicidal bacterium Kordia algicida OT-1.</title>
        <authorList>
            <person name="Lee H.S."/>
            <person name="Kang S.G."/>
            <person name="Kwon K.K."/>
            <person name="Lee J.H."/>
            <person name="Kim S.J."/>
        </authorList>
    </citation>
    <scope>NUCLEOTIDE SEQUENCE [LARGE SCALE GENOMIC DNA]</scope>
    <source>
        <strain evidence="1 2">OT-1</strain>
    </source>
</reference>
<evidence type="ECO:0000313" key="2">
    <source>
        <dbReference type="Proteomes" id="UP000002945"/>
    </source>
</evidence>
<proteinExistence type="predicted"/>
<dbReference type="RefSeq" id="WP_007096811.1">
    <property type="nucleotide sequence ID" value="NZ_CP142125.1"/>
</dbReference>
<accession>A9DMQ6</accession>
<dbReference type="InterPro" id="IPR037151">
    <property type="entry name" value="AlkB-like_sf"/>
</dbReference>
<dbReference type="EMBL" id="ABIB01000002">
    <property type="protein sequence ID" value="EDP97763.1"/>
    <property type="molecule type" value="Genomic_DNA"/>
</dbReference>
<dbReference type="OrthoDB" id="581018at2"/>
<name>A9DMQ6_9FLAO</name>
<protein>
    <submittedName>
        <fullName evidence="1">Uncharacterized protein</fullName>
    </submittedName>
</protein>
<sequence length="404" mass="46734">MHTENKISKHNNVLIAFTTDKEPSEELKYLLDHFCGTSVDGFAAIKDASQKVFVCGNLSSLDNQNRPFYIIKEVSENYEHLQDALVVSLGEVPVIIHEVGVYFRKLFHEHDDYFHQIRSQHEFQQLTESNKQSNALRTGIYLSDVSKETTNKGNEQLHFHLLRCSSNLSGPTDNFRKTDRSIISTLNAAAKTVFEEETSLNHVLAQIYENRKDTDERAKERKAKIKAHSDKTKDMAKNGLIAFCTFYDNTQLEHLKPSKTDRYDWCHGKTSGLTRLHFKLKKSVIDDRLEKEFSVTLYPNSAFIIPLSTNRLYTHEIRPSLLNIARIPTRMGYVVRCSNLEAVFMNDETYIKENGELIKLEEMTNETMSELRDTYYEENVSERKVTYGKVHFSMNGGDYQKPIY</sequence>
<gene>
    <name evidence="1" type="ORF">KAOT1_21412</name>
</gene>
<dbReference type="eggNOG" id="ENOG502Z98G">
    <property type="taxonomic scope" value="Bacteria"/>
</dbReference>
<organism evidence="1 2">
    <name type="scientific">Kordia algicida OT-1</name>
    <dbReference type="NCBI Taxonomy" id="391587"/>
    <lineage>
        <taxon>Bacteria</taxon>
        <taxon>Pseudomonadati</taxon>
        <taxon>Bacteroidota</taxon>
        <taxon>Flavobacteriia</taxon>
        <taxon>Flavobacteriales</taxon>
        <taxon>Flavobacteriaceae</taxon>
        <taxon>Kordia</taxon>
    </lineage>
</organism>
<keyword evidence="2" id="KW-1185">Reference proteome</keyword>
<dbReference type="HOGENOM" id="CLU_677791_0_0_10"/>
<dbReference type="STRING" id="391587.KAOT1_21412"/>